<comment type="caution">
    <text evidence="15">The sequence shown here is derived from an EMBL/GenBank/DDBJ whole genome shotgun (WGS) entry which is preliminary data.</text>
</comment>
<dbReference type="GO" id="GO:0070006">
    <property type="term" value="F:metalloaminopeptidase activity"/>
    <property type="evidence" value="ECO:0007669"/>
    <property type="project" value="TreeGrafter"/>
</dbReference>
<dbReference type="GO" id="GO:0042277">
    <property type="term" value="F:peptide binding"/>
    <property type="evidence" value="ECO:0007669"/>
    <property type="project" value="TreeGrafter"/>
</dbReference>
<evidence type="ECO:0000256" key="8">
    <source>
        <dbReference type="PIRSR" id="PIRSR634016-1"/>
    </source>
</evidence>
<dbReference type="VEuPathDB" id="AmoebaDB:EHI5A_057520"/>
<evidence type="ECO:0000256" key="10">
    <source>
        <dbReference type="PIRSR" id="PIRSR634016-4"/>
    </source>
</evidence>
<name>A0A5K1UHM3_ENTHI</name>
<dbReference type="PANTHER" id="PTHR11533">
    <property type="entry name" value="PROTEASE M1 ZINC METALLOPROTEASE"/>
    <property type="match status" value="1"/>
</dbReference>
<dbReference type="OMA" id="MMEYVAI"/>
<dbReference type="Proteomes" id="UP000078387">
    <property type="component" value="Unassembled WGS sequence"/>
</dbReference>
<dbReference type="Pfam" id="PF01433">
    <property type="entry name" value="Peptidase_M1"/>
    <property type="match status" value="1"/>
</dbReference>
<comment type="cofactor">
    <cofactor evidence="9 11">
        <name>Zn(2+)</name>
        <dbReference type="ChEBI" id="CHEBI:29105"/>
    </cofactor>
    <text evidence="9 11">Binds 1 zinc ion per subunit.</text>
</comment>
<evidence type="ECO:0000313" key="15">
    <source>
        <dbReference type="EMBL" id="GAT94708.1"/>
    </source>
</evidence>
<keyword evidence="5 11" id="KW-0378">Hydrolase</keyword>
<dbReference type="VEuPathDB" id="AmoebaDB:KM1_067060"/>
<dbReference type="FunFam" id="1.25.50.20:FF:000015">
    <property type="entry name" value="Aminopeptidase"/>
    <property type="match status" value="1"/>
</dbReference>
<keyword evidence="7 11" id="KW-0482">Metalloprotease</keyword>
<dbReference type="SUPFAM" id="SSF55486">
    <property type="entry name" value="Metalloproteases ('zincins'), catalytic domain"/>
    <property type="match status" value="1"/>
</dbReference>
<evidence type="ECO:0000256" key="7">
    <source>
        <dbReference type="ARBA" id="ARBA00023049"/>
    </source>
</evidence>
<evidence type="ECO:0000256" key="5">
    <source>
        <dbReference type="ARBA" id="ARBA00022801"/>
    </source>
</evidence>
<dbReference type="EC" id="3.4.11.-" evidence="11"/>
<dbReference type="FunFam" id="2.60.40.1910:FF:000014">
    <property type="entry name" value="Aminopeptidase"/>
    <property type="match status" value="1"/>
</dbReference>
<dbReference type="VEuPathDB" id="AmoebaDB:EHI8A_034050"/>
<dbReference type="VEuPathDB" id="AmoebaDB:EHI7A_035600"/>
<dbReference type="Gene3D" id="1.25.50.20">
    <property type="match status" value="1"/>
</dbReference>
<dbReference type="FunFam" id="1.10.390.10:FF:000006">
    <property type="entry name" value="Puromycin-sensitive aminopeptidase"/>
    <property type="match status" value="1"/>
</dbReference>
<gene>
    <name evidence="15" type="ORF">CL6EHI_008380</name>
</gene>
<dbReference type="GO" id="GO:0006508">
    <property type="term" value="P:proteolysis"/>
    <property type="evidence" value="ECO:0007669"/>
    <property type="project" value="UniProtKB-KW"/>
</dbReference>
<dbReference type="InterPro" id="IPR001930">
    <property type="entry name" value="Peptidase_M1"/>
</dbReference>
<evidence type="ECO:0000256" key="3">
    <source>
        <dbReference type="ARBA" id="ARBA00022670"/>
    </source>
</evidence>
<dbReference type="InterPro" id="IPR045357">
    <property type="entry name" value="Aminopeptidase_N-like_N"/>
</dbReference>
<dbReference type="FunFam" id="2.60.40.1730:FF:000023">
    <property type="entry name" value="Aminopeptidase"/>
    <property type="match status" value="1"/>
</dbReference>
<feature type="binding site" evidence="9">
    <location>
        <position position="295"/>
    </location>
    <ligand>
        <name>Zn(2+)</name>
        <dbReference type="ChEBI" id="CHEBI:29105"/>
        <note>catalytic</note>
    </ligand>
</feature>
<dbReference type="InterPro" id="IPR024571">
    <property type="entry name" value="ERAP1-like_C_dom"/>
</dbReference>
<dbReference type="InterPro" id="IPR027268">
    <property type="entry name" value="Peptidase_M4/M1_CTD_sf"/>
</dbReference>
<dbReference type="GO" id="GO:0005737">
    <property type="term" value="C:cytoplasm"/>
    <property type="evidence" value="ECO:0007669"/>
    <property type="project" value="TreeGrafter"/>
</dbReference>
<evidence type="ECO:0000256" key="6">
    <source>
        <dbReference type="ARBA" id="ARBA00022833"/>
    </source>
</evidence>
<feature type="domain" description="Peptidase M1 membrane alanine aminopeptidase" evidence="12">
    <location>
        <begin position="224"/>
        <end position="441"/>
    </location>
</feature>
<evidence type="ECO:0000256" key="4">
    <source>
        <dbReference type="ARBA" id="ARBA00022723"/>
    </source>
</evidence>
<dbReference type="AlphaFoldDB" id="A0A5K1UHM3"/>
<evidence type="ECO:0000259" key="13">
    <source>
        <dbReference type="Pfam" id="PF11838"/>
    </source>
</evidence>
<dbReference type="Pfam" id="PF11838">
    <property type="entry name" value="ERAP1_C"/>
    <property type="match status" value="1"/>
</dbReference>
<dbReference type="CDD" id="cd09601">
    <property type="entry name" value="M1_APN-Q_like"/>
    <property type="match status" value="1"/>
</dbReference>
<evidence type="ECO:0000259" key="12">
    <source>
        <dbReference type="Pfam" id="PF01433"/>
    </source>
</evidence>
<reference evidence="15 16" key="1">
    <citation type="submission" date="2016-05" db="EMBL/GenBank/DDBJ databases">
        <title>First whole genome sequencing of Entamoeba histolytica HM1:IMSS-clone-6.</title>
        <authorList>
            <person name="Mukherjee Avik.K."/>
            <person name="Izumyama S."/>
            <person name="Nakada-Tsukui K."/>
            <person name="Nozaki T."/>
        </authorList>
    </citation>
    <scope>NUCLEOTIDE SEQUENCE [LARGE SCALE GENOMIC DNA]</scope>
    <source>
        <strain evidence="15 16">HM1:IMSS clone 6</strain>
    </source>
</reference>
<dbReference type="PRINTS" id="PR00756">
    <property type="entry name" value="ALADIPTASE"/>
</dbReference>
<dbReference type="Gene3D" id="2.60.40.1730">
    <property type="entry name" value="tricorn interacting facor f3 domain"/>
    <property type="match status" value="1"/>
</dbReference>
<feature type="domain" description="Aminopeptidase N-like N-terminal" evidence="14">
    <location>
        <begin position="11"/>
        <end position="189"/>
    </location>
</feature>
<dbReference type="GO" id="GO:0016020">
    <property type="term" value="C:membrane"/>
    <property type="evidence" value="ECO:0007669"/>
    <property type="project" value="TreeGrafter"/>
</dbReference>
<keyword evidence="6 9" id="KW-0862">Zinc</keyword>
<dbReference type="GO" id="GO:0043171">
    <property type="term" value="P:peptide catabolic process"/>
    <property type="evidence" value="ECO:0007669"/>
    <property type="project" value="TreeGrafter"/>
</dbReference>
<dbReference type="PANTHER" id="PTHR11533:SF299">
    <property type="entry name" value="AMINOPEPTIDASE"/>
    <property type="match status" value="1"/>
</dbReference>
<dbReference type="SUPFAM" id="SSF63737">
    <property type="entry name" value="Leukotriene A4 hydrolase N-terminal domain"/>
    <property type="match status" value="1"/>
</dbReference>
<keyword evidence="3 11" id="KW-0645">Protease</keyword>
<protein>
    <recommendedName>
        <fullName evidence="11">Aminopeptidase</fullName>
        <ecNumber evidence="11">3.4.11.-</ecNumber>
    </recommendedName>
</protein>
<dbReference type="Pfam" id="PF17900">
    <property type="entry name" value="Peptidase_M1_N"/>
    <property type="match status" value="1"/>
</dbReference>
<proteinExistence type="inferred from homology"/>
<dbReference type="Gene3D" id="2.60.40.1910">
    <property type="match status" value="1"/>
</dbReference>
<dbReference type="GO" id="GO:0005615">
    <property type="term" value="C:extracellular space"/>
    <property type="evidence" value="ECO:0007669"/>
    <property type="project" value="TreeGrafter"/>
</dbReference>
<evidence type="ECO:0000259" key="14">
    <source>
        <dbReference type="Pfam" id="PF17900"/>
    </source>
</evidence>
<dbReference type="InterPro" id="IPR042097">
    <property type="entry name" value="Aminopeptidase_N-like_N_sf"/>
</dbReference>
<dbReference type="InterPro" id="IPR034016">
    <property type="entry name" value="M1_APN-typ"/>
</dbReference>
<evidence type="ECO:0000313" key="16">
    <source>
        <dbReference type="Proteomes" id="UP000078387"/>
    </source>
</evidence>
<keyword evidence="4 9" id="KW-0479">Metal-binding</keyword>
<dbReference type="EMBL" id="BDEQ01000001">
    <property type="protein sequence ID" value="GAT94708.1"/>
    <property type="molecule type" value="Genomic_DNA"/>
</dbReference>
<dbReference type="GO" id="GO:0008270">
    <property type="term" value="F:zinc ion binding"/>
    <property type="evidence" value="ECO:0007669"/>
    <property type="project" value="UniProtKB-UniRule"/>
</dbReference>
<sequence>MTEILPTNFIPLHYKIYVKPDPALSLNYGKTNIVINCIQPTDELILNGVGIKDIKSRCIKPQLHELVVKEDKEKEQLIFTGVHFEQGEYEIEIEYNGCLPADDLCGFYQSKYEIDGKTKIICCTQFEPSSARKAFPCFDEPNYKATFDIIMEVPKGDDCFSNMPIKVVTEHGEFKIVEFERTLKMSTYLIAFINGEFTSYYGETVRGIKLGLHFPRNHKNVSKFALETMSKCLTLYEQAYDIKYPLPKCDWIALPDFEAGAMENWGCVTSRESEVVLQENASSQSLKRCASVVCHELAHMWFGDLVTMKWWNDLWLNEGFASYMGDLFATATLFPEWHMNVSNEFESVLPALDSDGCISTHPISVPVKKASDIEQLFDLISYDKGSALIDMMINYVGFDKFMKGISLYLKKYMYGNAISDEMWECVGEVCGINLKDIVQEWTYKAGFPVVSVKIENNKLFISQERCGCKSEQLWKIPMILSCGEYKQTYLLTEKSACIEWNQPYVIANTMSTGFYRVQYSEQLLNILQHQTLCQIETMGILDDLYSLCKLGKVSSKNYLAFIETLKPFVSDTYQVARVVCEHLTELKNIFRGTEVAQFVIQQRERLLGPALQQLGLKTIPGEPIEDAKLRSLCLTTLNNQESIKEAFNVIEVGDLSKIDAEMRQPICSIAGRNATEPIFEKLCQLYLNGETPEIKRNALRGLGLVKNEEIIKKVIDFAVNKVRQQDFCFIMILSLLGESELPCQWVESHIDYINEKFGTGMSSIRNWILEGLLGHYSSHEKYQYYTQFFIDHPAVGSENTIKQSLEKMLNRADWIKRDLSDMISYLH</sequence>
<feature type="site" description="Transition state stabilizer" evidence="10">
    <location>
        <position position="382"/>
    </location>
</feature>
<evidence type="ECO:0000256" key="9">
    <source>
        <dbReference type="PIRSR" id="PIRSR634016-3"/>
    </source>
</evidence>
<feature type="binding site" evidence="9">
    <location>
        <position position="318"/>
    </location>
    <ligand>
        <name>Zn(2+)</name>
        <dbReference type="ChEBI" id="CHEBI:29105"/>
        <note>catalytic</note>
    </ligand>
</feature>
<dbReference type="VEuPathDB" id="AmoebaDB:EHI_008380"/>
<feature type="active site" description="Proton acceptor" evidence="8">
    <location>
        <position position="296"/>
    </location>
</feature>
<feature type="domain" description="ERAP1-like C-terminal" evidence="13">
    <location>
        <begin position="504"/>
        <end position="808"/>
    </location>
</feature>
<organism evidence="15 16">
    <name type="scientific">Entamoeba histolytica</name>
    <dbReference type="NCBI Taxonomy" id="5759"/>
    <lineage>
        <taxon>Eukaryota</taxon>
        <taxon>Amoebozoa</taxon>
        <taxon>Evosea</taxon>
        <taxon>Archamoebae</taxon>
        <taxon>Mastigamoebida</taxon>
        <taxon>Entamoebidae</taxon>
        <taxon>Entamoeba</taxon>
    </lineage>
</organism>
<feature type="binding site" evidence="9">
    <location>
        <position position="299"/>
    </location>
    <ligand>
        <name>Zn(2+)</name>
        <dbReference type="ChEBI" id="CHEBI:29105"/>
        <note>catalytic</note>
    </ligand>
</feature>
<dbReference type="InterPro" id="IPR050344">
    <property type="entry name" value="Peptidase_M1_aminopeptidases"/>
</dbReference>
<keyword evidence="2 11" id="KW-0031">Aminopeptidase</keyword>
<comment type="similarity">
    <text evidence="1 11">Belongs to the peptidase M1 family.</text>
</comment>
<evidence type="ECO:0000256" key="1">
    <source>
        <dbReference type="ARBA" id="ARBA00010136"/>
    </source>
</evidence>
<dbReference type="InterPro" id="IPR014782">
    <property type="entry name" value="Peptidase_M1_dom"/>
</dbReference>
<accession>A0A5K1UHM3</accession>
<evidence type="ECO:0000256" key="2">
    <source>
        <dbReference type="ARBA" id="ARBA00022438"/>
    </source>
</evidence>
<dbReference type="Gene3D" id="1.10.390.10">
    <property type="entry name" value="Neutral Protease Domain 2"/>
    <property type="match status" value="1"/>
</dbReference>
<evidence type="ECO:0000256" key="11">
    <source>
        <dbReference type="RuleBase" id="RU364040"/>
    </source>
</evidence>